<protein>
    <recommendedName>
        <fullName evidence="2">NADP-dependent oxidoreductase domain-containing protein</fullName>
    </recommendedName>
</protein>
<dbReference type="eggNOG" id="KOG1577">
    <property type="taxonomic scope" value="Eukaryota"/>
</dbReference>
<dbReference type="PROSITE" id="PS00063">
    <property type="entry name" value="ALDOKETO_REDUCTASE_3"/>
    <property type="match status" value="1"/>
</dbReference>
<sequence length="490" mass="54489">MAGAGPTAVLSSGKKMPLLGLGTWQQVINAVKIAIDAGYRHIDTAWVYGNEKDVGQAIKEKIAEGKIKREDVFVTTKLFSTFQRPEHVRDAMMQSLEGLGLDYVDLYLIHSPQGLKYGSNPFQHSGDVEDLFDEVDYIDTWKAMESLADEGLAKSIGVSSFNTQQLERLLQNCRIKPAVNQSGEDEPVLMEDPSVVAIAKKYGKSAAQIMDFSLSKEDLTSLGQLDRKLRLVGAKLNEKEVGQAIKEKIAEGKIKREDVFVTTKLFVTFLRPEHVRDAMMQSLGSLGLDYVDLFLIHGPTGFKYGTNPYQPPGKLEDIFDDVDYIDTWKAMESLADEGLAKSIGVSNFNTQQLERLLQNCRIKPAVNQVELHPYLAQQQLVDFCKRNDILVTAYSGLGAPARPRRAQSGEEEPVLMEDPTVVEIGKKYGKSAAQVLIRYHLDRGVSVIPKSVTPSRIQANFDVMDFSLSKEDLASLGRLDRKLRYLGGNL</sequence>
<dbReference type="InterPro" id="IPR018170">
    <property type="entry name" value="Aldo/ket_reductase_CS"/>
</dbReference>
<dbReference type="InterPro" id="IPR020471">
    <property type="entry name" value="AKR"/>
</dbReference>
<dbReference type="PROSITE" id="PS00798">
    <property type="entry name" value="ALDOKETO_REDUCTASE_1"/>
    <property type="match status" value="1"/>
</dbReference>
<dbReference type="EMBL" id="GG666511">
    <property type="protein sequence ID" value="EEN60663.1"/>
    <property type="molecule type" value="Genomic_DNA"/>
</dbReference>
<dbReference type="PROSITE" id="PS00062">
    <property type="entry name" value="ALDOKETO_REDUCTASE_2"/>
    <property type="match status" value="1"/>
</dbReference>
<gene>
    <name evidence="3" type="ORF">BRAFLDRAFT_92887</name>
</gene>
<dbReference type="InterPro" id="IPR023210">
    <property type="entry name" value="NADP_OxRdtase_dom"/>
</dbReference>
<accession>C3YGE2</accession>
<proteinExistence type="inferred from homology"/>
<organism>
    <name type="scientific">Branchiostoma floridae</name>
    <name type="common">Florida lancelet</name>
    <name type="synonym">Amphioxus</name>
    <dbReference type="NCBI Taxonomy" id="7739"/>
    <lineage>
        <taxon>Eukaryota</taxon>
        <taxon>Metazoa</taxon>
        <taxon>Chordata</taxon>
        <taxon>Cephalochordata</taxon>
        <taxon>Leptocardii</taxon>
        <taxon>Amphioxiformes</taxon>
        <taxon>Branchiostomatidae</taxon>
        <taxon>Branchiostoma</taxon>
    </lineage>
</organism>
<dbReference type="Gene3D" id="3.20.20.100">
    <property type="entry name" value="NADP-dependent oxidoreductase domain"/>
    <property type="match status" value="2"/>
</dbReference>
<feature type="domain" description="NADP-dependent oxidoreductase" evidence="2">
    <location>
        <begin position="25"/>
        <end position="181"/>
    </location>
</feature>
<reference evidence="3" key="1">
    <citation type="journal article" date="2008" name="Nature">
        <title>The amphioxus genome and the evolution of the chordate karyotype.</title>
        <authorList>
            <consortium name="US DOE Joint Genome Institute (JGI-PGF)"/>
            <person name="Putnam N.H."/>
            <person name="Butts T."/>
            <person name="Ferrier D.E.K."/>
            <person name="Furlong R.F."/>
            <person name="Hellsten U."/>
            <person name="Kawashima T."/>
            <person name="Robinson-Rechavi M."/>
            <person name="Shoguchi E."/>
            <person name="Terry A."/>
            <person name="Yu J.-K."/>
            <person name="Benito-Gutierrez E.L."/>
            <person name="Dubchak I."/>
            <person name="Garcia-Fernandez J."/>
            <person name="Gibson-Brown J.J."/>
            <person name="Grigoriev I.V."/>
            <person name="Horton A.C."/>
            <person name="de Jong P.J."/>
            <person name="Jurka J."/>
            <person name="Kapitonov V.V."/>
            <person name="Kohara Y."/>
            <person name="Kuroki Y."/>
            <person name="Lindquist E."/>
            <person name="Lucas S."/>
            <person name="Osoegawa K."/>
            <person name="Pennacchio L.A."/>
            <person name="Salamov A.A."/>
            <person name="Satou Y."/>
            <person name="Sauka-Spengler T."/>
            <person name="Schmutz J."/>
            <person name="Shin-I T."/>
            <person name="Toyoda A."/>
            <person name="Bronner-Fraser M."/>
            <person name="Fujiyama A."/>
            <person name="Holland L.Z."/>
            <person name="Holland P.W.H."/>
            <person name="Satoh N."/>
            <person name="Rokhsar D.S."/>
        </authorList>
    </citation>
    <scope>NUCLEOTIDE SEQUENCE [LARGE SCALE GENOMIC DNA]</scope>
    <source>
        <strain evidence="3">S238N-H82</strain>
        <tissue evidence="3">Testes</tissue>
    </source>
</reference>
<dbReference type="Pfam" id="PF00248">
    <property type="entry name" value="Aldo_ket_red"/>
    <property type="match status" value="2"/>
</dbReference>
<name>C3YGE2_BRAFL</name>
<dbReference type="GO" id="GO:0016491">
    <property type="term" value="F:oxidoreductase activity"/>
    <property type="evidence" value="ECO:0007669"/>
    <property type="project" value="InterPro"/>
</dbReference>
<dbReference type="InParanoid" id="C3YGE2"/>
<evidence type="ECO:0000256" key="1">
    <source>
        <dbReference type="ARBA" id="ARBA00007905"/>
    </source>
</evidence>
<dbReference type="PANTHER" id="PTHR11732">
    <property type="entry name" value="ALDO/KETO REDUCTASE"/>
    <property type="match status" value="1"/>
</dbReference>
<evidence type="ECO:0000259" key="2">
    <source>
        <dbReference type="Pfam" id="PF00248"/>
    </source>
</evidence>
<dbReference type="PRINTS" id="PR00069">
    <property type="entry name" value="ALDKETRDTASE"/>
</dbReference>
<dbReference type="SUPFAM" id="SSF51430">
    <property type="entry name" value="NAD(P)-linked oxidoreductase"/>
    <property type="match status" value="2"/>
</dbReference>
<comment type="similarity">
    <text evidence="1">Belongs to the aldo/keto reductase family.</text>
</comment>
<dbReference type="STRING" id="7739.C3YGE2"/>
<dbReference type="InterPro" id="IPR036812">
    <property type="entry name" value="NAD(P)_OxRdtase_dom_sf"/>
</dbReference>
<dbReference type="AlphaFoldDB" id="C3YGE2"/>
<feature type="domain" description="NADP-dependent oxidoreductase" evidence="2">
    <location>
        <begin position="235"/>
        <end position="478"/>
    </location>
</feature>
<evidence type="ECO:0000313" key="3">
    <source>
        <dbReference type="EMBL" id="EEN60663.1"/>
    </source>
</evidence>